<proteinExistence type="predicted"/>
<evidence type="ECO:0000259" key="3">
    <source>
        <dbReference type="SMART" id="SM00047"/>
    </source>
</evidence>
<dbReference type="RefSeq" id="WP_106062252.1">
    <property type="nucleotide sequence ID" value="NZ_PVXO01000002.1"/>
</dbReference>
<comment type="caution">
    <text evidence="4">The sequence shown here is derived from an EMBL/GenBank/DDBJ whole genome shotgun (WGS) entry which is preliminary data.</text>
</comment>
<feature type="domain" description="Mannosyl-glycoprotein endo-beta-N-acetylglucosamidase-like" evidence="3">
    <location>
        <begin position="334"/>
        <end position="482"/>
    </location>
</feature>
<dbReference type="Pfam" id="PF13205">
    <property type="entry name" value="Big_5"/>
    <property type="match status" value="1"/>
</dbReference>
<dbReference type="EC" id="3.2.1.96" evidence="4"/>
<organism evidence="4 5">
    <name type="scientific">Clostridium liquoris</name>
    <dbReference type="NCBI Taxonomy" id="1289519"/>
    <lineage>
        <taxon>Bacteria</taxon>
        <taxon>Bacillati</taxon>
        <taxon>Bacillota</taxon>
        <taxon>Clostridia</taxon>
        <taxon>Eubacteriales</taxon>
        <taxon>Clostridiaceae</taxon>
        <taxon>Clostridium</taxon>
    </lineage>
</organism>
<keyword evidence="4" id="KW-0326">Glycosidase</keyword>
<accession>A0A2T0BAB1</accession>
<dbReference type="Pfam" id="PF01832">
    <property type="entry name" value="Glucosaminidase"/>
    <property type="match status" value="1"/>
</dbReference>
<protein>
    <submittedName>
        <fullName evidence="4">Beta-N-acetylglucosaminidase</fullName>
        <ecNumber evidence="4">3.2.1.96</ecNumber>
    </submittedName>
</protein>
<evidence type="ECO:0000256" key="2">
    <source>
        <dbReference type="SAM" id="SignalP"/>
    </source>
</evidence>
<keyword evidence="1 2" id="KW-0732">Signal</keyword>
<keyword evidence="4" id="KW-0378">Hydrolase</keyword>
<dbReference type="AlphaFoldDB" id="A0A2T0BAB1"/>
<dbReference type="Gene3D" id="1.10.530.10">
    <property type="match status" value="1"/>
</dbReference>
<reference evidence="4 5" key="1">
    <citation type="submission" date="2018-03" db="EMBL/GenBank/DDBJ databases">
        <title>Genome sequence of Clostridium liquoris DSM 100320.</title>
        <authorList>
            <person name="Poehlein A."/>
            <person name="Daniel R."/>
        </authorList>
    </citation>
    <scope>NUCLEOTIDE SEQUENCE [LARGE SCALE GENOMIC DNA]</scope>
    <source>
        <strain evidence="4 5">DSM 100320</strain>
    </source>
</reference>
<dbReference type="InterPro" id="IPR032812">
    <property type="entry name" value="SbsA_Ig"/>
</dbReference>
<feature type="signal peptide" evidence="2">
    <location>
        <begin position="1"/>
        <end position="24"/>
    </location>
</feature>
<dbReference type="EMBL" id="PVXO01000002">
    <property type="protein sequence ID" value="PRR80829.1"/>
    <property type="molecule type" value="Genomic_DNA"/>
</dbReference>
<gene>
    <name evidence="4" type="primary">lytD</name>
    <name evidence="4" type="ORF">CLLI_00140</name>
</gene>
<name>A0A2T0BAB1_9CLOT</name>
<evidence type="ECO:0000256" key="1">
    <source>
        <dbReference type="ARBA" id="ARBA00022729"/>
    </source>
</evidence>
<feature type="chain" id="PRO_5015466898" evidence="2">
    <location>
        <begin position="25"/>
        <end position="498"/>
    </location>
</feature>
<dbReference type="InterPro" id="IPR002901">
    <property type="entry name" value="MGlyc_endo_b_GlcNAc-like_dom"/>
</dbReference>
<sequence length="498" mass="56141">MKILRDIILTLTFTSMIFTGRVFAADSSIKELETKTNISMDKKWTIKFNFSLNKETINNDNVTVTDSKGNKINTCIMPGGTDDSVIVIPKTEGYIPANTYYLNLGTGVQSLGGKNLVQPARMKFTIVDRYSDMSNYENLPKITGVKMQYEPILPNQNQTFYLNSSVDSPVQYRIYVSKYTYKTDNYAPYEEITNGYTYAANGKIASNKLFDAGEDGEKYKVLIYVKRANIKGAYSDDNTDFDNYYIDYFRCVKDISNEGVTKVNYDKSLEDVLSNQAKPGVSVTDEGPSSWVGASNNQIRYYLNPNNFTDDDGKYIFLKLNYVDDSITEEDVNNILKGKGILENTGKAFLEAGKENNISSVYLVSHVLHETGNGTSKLANGIEVDGPQGKKIVYNMYGVKAYDSDPEKYGSEYAYNEGWFTPEAAIIGGAKYIAEKYINNPTEKRDTLYKMKWNPVAPGTYQYAADIGWAYKQVKNIKALLDQCKNPTLIFEVPKYKE</sequence>
<evidence type="ECO:0000313" key="5">
    <source>
        <dbReference type="Proteomes" id="UP000239706"/>
    </source>
</evidence>
<dbReference type="GO" id="GO:0033925">
    <property type="term" value="F:mannosyl-glycoprotein endo-beta-N-acetylglucosaminidase activity"/>
    <property type="evidence" value="ECO:0007669"/>
    <property type="project" value="UniProtKB-EC"/>
</dbReference>
<dbReference type="GO" id="GO:0004040">
    <property type="term" value="F:amidase activity"/>
    <property type="evidence" value="ECO:0007669"/>
    <property type="project" value="InterPro"/>
</dbReference>
<evidence type="ECO:0000313" key="4">
    <source>
        <dbReference type="EMBL" id="PRR80829.1"/>
    </source>
</evidence>
<dbReference type="SMART" id="SM00047">
    <property type="entry name" value="LYZ2"/>
    <property type="match status" value="1"/>
</dbReference>
<dbReference type="Proteomes" id="UP000239706">
    <property type="component" value="Unassembled WGS sequence"/>
</dbReference>
<keyword evidence="5" id="KW-1185">Reference proteome</keyword>